<accession>A0ABT1YQ37</accession>
<dbReference type="RefSeq" id="WP_258215952.1">
    <property type="nucleotide sequence ID" value="NZ_JANQBD010000019.1"/>
</dbReference>
<evidence type="ECO:0000256" key="1">
    <source>
        <dbReference type="ARBA" id="ARBA00038240"/>
    </source>
</evidence>
<dbReference type="SUPFAM" id="SSF56112">
    <property type="entry name" value="Protein kinase-like (PK-like)"/>
    <property type="match status" value="1"/>
</dbReference>
<dbReference type="InterPro" id="IPR011009">
    <property type="entry name" value="Kinase-like_dom_sf"/>
</dbReference>
<dbReference type="Proteomes" id="UP001300012">
    <property type="component" value="Unassembled WGS sequence"/>
</dbReference>
<gene>
    <name evidence="3" type="ORF">NV381_24680</name>
</gene>
<sequence length="335" mass="38768">MSIFMEPRVTDDSEVREEVFAHLAELFSLRIYSYVPNFLGLHNMKWIVTTNAGELFVKCYHPKRYQLTDSDRRAKIGRSLSFQHVLHNQAGVCPGVWSRNGEYIFQSPSGHCYVVMQHVAGRPLQAGLVDTETIHKLGKAAGRMHVILSSYPAEGGSWAPSMTTMIDKWRINLEKALEKSTQNEKAVRAIKRQGMLLSSLDLSMFSELEHGWAHWDLWVDNMLLGEDCEVRFVDFDTVQFGYPEIDIARLLLSCTLHRGELRMEPAAAFLAGYREERPFPRGRLPLALKLVWCREAHWWLRVDMDDYNTPPKRFAEEMIWLTDHWHDLEEGFGEL</sequence>
<dbReference type="InterPro" id="IPR002575">
    <property type="entry name" value="Aminoglycoside_PTrfase"/>
</dbReference>
<dbReference type="Gene3D" id="3.90.1200.10">
    <property type="match status" value="1"/>
</dbReference>
<evidence type="ECO:0000313" key="4">
    <source>
        <dbReference type="Proteomes" id="UP001300012"/>
    </source>
</evidence>
<comment type="caution">
    <text evidence="3">The sequence shown here is derived from an EMBL/GenBank/DDBJ whole genome shotgun (WGS) entry which is preliminary data.</text>
</comment>
<reference evidence="3 4" key="1">
    <citation type="submission" date="2022-08" db="EMBL/GenBank/DDBJ databases">
        <title>Paenibacillus endoradicis sp. nov., Paenibacillus radicibacter sp. nov and Paenibacillus pararadicis sp. nov., three cold-adapted plant growth-promoting bacteria isolated from root of Larix gmelinii in Great Khingan.</title>
        <authorList>
            <person name="Xue H."/>
        </authorList>
    </citation>
    <scope>NUCLEOTIDE SEQUENCE [LARGE SCALE GENOMIC DNA]</scope>
    <source>
        <strain evidence="3 4">N5-1-1-5</strain>
    </source>
</reference>
<dbReference type="InterPro" id="IPR050249">
    <property type="entry name" value="Pseudomonas-type_ThrB"/>
</dbReference>
<evidence type="ECO:0000313" key="3">
    <source>
        <dbReference type="EMBL" id="MCR8634393.1"/>
    </source>
</evidence>
<protein>
    <submittedName>
        <fullName evidence="3">Phosphotransferase</fullName>
    </submittedName>
</protein>
<organism evidence="3 4">
    <name type="scientific">Paenibacillus radicis</name>
    <name type="common">ex Xue et al. 2023</name>
    <dbReference type="NCBI Taxonomy" id="2972489"/>
    <lineage>
        <taxon>Bacteria</taxon>
        <taxon>Bacillati</taxon>
        <taxon>Bacillota</taxon>
        <taxon>Bacilli</taxon>
        <taxon>Bacillales</taxon>
        <taxon>Paenibacillaceae</taxon>
        <taxon>Paenibacillus</taxon>
    </lineage>
</organism>
<feature type="domain" description="Aminoglycoside phosphotransferase" evidence="2">
    <location>
        <begin position="40"/>
        <end position="278"/>
    </location>
</feature>
<dbReference type="PANTHER" id="PTHR21064:SF6">
    <property type="entry name" value="AMINOGLYCOSIDE PHOSPHOTRANSFERASE DOMAIN-CONTAINING PROTEIN"/>
    <property type="match status" value="1"/>
</dbReference>
<dbReference type="PANTHER" id="PTHR21064">
    <property type="entry name" value="AMINOGLYCOSIDE PHOSPHOTRANSFERASE DOMAIN-CONTAINING PROTEIN-RELATED"/>
    <property type="match status" value="1"/>
</dbReference>
<proteinExistence type="inferred from homology"/>
<name>A0ABT1YQ37_9BACL</name>
<dbReference type="EMBL" id="JANQBD010000019">
    <property type="protein sequence ID" value="MCR8634393.1"/>
    <property type="molecule type" value="Genomic_DNA"/>
</dbReference>
<dbReference type="Pfam" id="PF01636">
    <property type="entry name" value="APH"/>
    <property type="match status" value="1"/>
</dbReference>
<comment type="similarity">
    <text evidence="1">Belongs to the pseudomonas-type ThrB family.</text>
</comment>
<evidence type="ECO:0000259" key="2">
    <source>
        <dbReference type="Pfam" id="PF01636"/>
    </source>
</evidence>
<keyword evidence="4" id="KW-1185">Reference proteome</keyword>